<keyword evidence="5 7" id="KW-1133">Transmembrane helix</keyword>
<proteinExistence type="predicted"/>
<organism evidence="9 10">
    <name type="scientific">Paramagnetospirillum marisnigri</name>
    <dbReference type="NCBI Taxonomy" id="1285242"/>
    <lineage>
        <taxon>Bacteria</taxon>
        <taxon>Pseudomonadati</taxon>
        <taxon>Pseudomonadota</taxon>
        <taxon>Alphaproteobacteria</taxon>
        <taxon>Rhodospirillales</taxon>
        <taxon>Magnetospirillaceae</taxon>
        <taxon>Paramagnetospirillum</taxon>
    </lineage>
</organism>
<evidence type="ECO:0000259" key="8">
    <source>
        <dbReference type="Pfam" id="PF00535"/>
    </source>
</evidence>
<evidence type="ECO:0000256" key="2">
    <source>
        <dbReference type="ARBA" id="ARBA00022676"/>
    </source>
</evidence>
<sequence length="332" mass="36444">MEKPAITVLTASLNDWPSLKALLPLLDAALAEHAASVRVVCMDDGSSLALPGDLLDGHEFKVIDRVEIVHLLRNLGNQRALSIGMGWVARHVTCDWLVVMDCDHEDRPEVIPELLAAARAEGGAKIVFAARTERSESWLFKAFYAAYKRLYKTLTGMPISIGNFSVVPGRLVRKLAGVWEIGLHFPAGIMKARLPYASIGAARGSRLFGRTNMNLYSLVIHGFSGLAVHGEMVATRFILATLASSFLVMIYLAKVLFEKFFTDIPIIGWTSLIVSTFLGFLVQTVMLGLLLLFSTLNARMQRPVIPLNDHPDFIDTVSVFPTDRSRASAPAP</sequence>
<keyword evidence="10" id="KW-1185">Reference proteome</keyword>
<keyword evidence="6 7" id="KW-0472">Membrane</keyword>
<evidence type="ECO:0000256" key="6">
    <source>
        <dbReference type="ARBA" id="ARBA00023136"/>
    </source>
</evidence>
<evidence type="ECO:0000313" key="9">
    <source>
        <dbReference type="EMBL" id="OAN49165.1"/>
    </source>
</evidence>
<evidence type="ECO:0000256" key="7">
    <source>
        <dbReference type="SAM" id="Phobius"/>
    </source>
</evidence>
<dbReference type="GO" id="GO:0005886">
    <property type="term" value="C:plasma membrane"/>
    <property type="evidence" value="ECO:0007669"/>
    <property type="project" value="TreeGrafter"/>
</dbReference>
<dbReference type="PANTHER" id="PTHR48090:SF1">
    <property type="entry name" value="PROPHAGE BACTOPRENOL GLUCOSYL TRANSFERASE HOMOLOG"/>
    <property type="match status" value="1"/>
</dbReference>
<feature type="transmembrane region" description="Helical" evidence="7">
    <location>
        <begin position="237"/>
        <end position="257"/>
    </location>
</feature>
<feature type="domain" description="Glycosyltransferase 2-like" evidence="8">
    <location>
        <begin position="19"/>
        <end position="142"/>
    </location>
</feature>
<keyword evidence="2" id="KW-0328">Glycosyltransferase</keyword>
<dbReference type="InterPro" id="IPR001173">
    <property type="entry name" value="Glyco_trans_2-like"/>
</dbReference>
<protein>
    <recommendedName>
        <fullName evidence="8">Glycosyltransferase 2-like domain-containing protein</fullName>
    </recommendedName>
</protein>
<dbReference type="SUPFAM" id="SSF53448">
    <property type="entry name" value="Nucleotide-diphospho-sugar transferases"/>
    <property type="match status" value="1"/>
</dbReference>
<evidence type="ECO:0000313" key="10">
    <source>
        <dbReference type="Proteomes" id="UP000078428"/>
    </source>
</evidence>
<dbReference type="InterPro" id="IPR050256">
    <property type="entry name" value="Glycosyltransferase_2"/>
</dbReference>
<dbReference type="Pfam" id="PF00535">
    <property type="entry name" value="Glycos_transf_2"/>
    <property type="match status" value="1"/>
</dbReference>
<dbReference type="GO" id="GO:0016757">
    <property type="term" value="F:glycosyltransferase activity"/>
    <property type="evidence" value="ECO:0007669"/>
    <property type="project" value="UniProtKB-KW"/>
</dbReference>
<feature type="transmembrane region" description="Helical" evidence="7">
    <location>
        <begin position="269"/>
        <end position="293"/>
    </location>
</feature>
<dbReference type="PANTHER" id="PTHR48090">
    <property type="entry name" value="UNDECAPRENYL-PHOSPHATE 4-DEOXY-4-FORMAMIDO-L-ARABINOSE TRANSFERASE-RELATED"/>
    <property type="match status" value="1"/>
</dbReference>
<dbReference type="Proteomes" id="UP000078428">
    <property type="component" value="Unassembled WGS sequence"/>
</dbReference>
<evidence type="ECO:0000256" key="1">
    <source>
        <dbReference type="ARBA" id="ARBA00004141"/>
    </source>
</evidence>
<reference evidence="9 10" key="1">
    <citation type="submission" date="2016-04" db="EMBL/GenBank/DDBJ databases">
        <title>Draft genome sequence of freshwater magnetotactic bacteria Magnetospirillum marisnigri SP-1 and Magnetospirillum moscoviense BB-1.</title>
        <authorList>
            <person name="Koziaeva V."/>
            <person name="Dziuba M.V."/>
            <person name="Ivanov T.M."/>
            <person name="Kuznetsov B."/>
            <person name="Grouzdev D.S."/>
        </authorList>
    </citation>
    <scope>NUCLEOTIDE SEQUENCE [LARGE SCALE GENOMIC DNA]</scope>
    <source>
        <strain evidence="9 10">SP-1</strain>
    </source>
</reference>
<keyword evidence="4 7" id="KW-0812">Transmembrane</keyword>
<gene>
    <name evidence="9" type="ORF">A6A04_03360</name>
</gene>
<dbReference type="InterPro" id="IPR029044">
    <property type="entry name" value="Nucleotide-diphossugar_trans"/>
</dbReference>
<dbReference type="EMBL" id="LWQT01000066">
    <property type="protein sequence ID" value="OAN49165.1"/>
    <property type="molecule type" value="Genomic_DNA"/>
</dbReference>
<comment type="caution">
    <text evidence="9">The sequence shown here is derived from an EMBL/GenBank/DDBJ whole genome shotgun (WGS) entry which is preliminary data.</text>
</comment>
<dbReference type="AlphaFoldDB" id="A0A178MM56"/>
<dbReference type="STRING" id="1285242.A6A04_03360"/>
<comment type="subcellular location">
    <subcellularLocation>
        <location evidence="1">Membrane</location>
        <topology evidence="1">Multi-pass membrane protein</topology>
    </subcellularLocation>
</comment>
<evidence type="ECO:0000256" key="5">
    <source>
        <dbReference type="ARBA" id="ARBA00022989"/>
    </source>
</evidence>
<evidence type="ECO:0000256" key="3">
    <source>
        <dbReference type="ARBA" id="ARBA00022679"/>
    </source>
</evidence>
<dbReference type="Gene3D" id="3.90.550.10">
    <property type="entry name" value="Spore Coat Polysaccharide Biosynthesis Protein SpsA, Chain A"/>
    <property type="match status" value="1"/>
</dbReference>
<name>A0A178MM56_9PROT</name>
<accession>A0A178MM56</accession>
<evidence type="ECO:0000256" key="4">
    <source>
        <dbReference type="ARBA" id="ARBA00022692"/>
    </source>
</evidence>
<keyword evidence="3" id="KW-0808">Transferase</keyword>
<dbReference type="RefSeq" id="WP_068493528.1">
    <property type="nucleotide sequence ID" value="NZ_LWQT01000066.1"/>
</dbReference>